<dbReference type="Gene3D" id="2.60.40.10">
    <property type="entry name" value="Immunoglobulins"/>
    <property type="match status" value="5"/>
</dbReference>
<keyword evidence="5" id="KW-1185">Reference proteome</keyword>
<feature type="region of interest" description="Disordered" evidence="1">
    <location>
        <begin position="1317"/>
        <end position="1338"/>
    </location>
</feature>
<dbReference type="PROSITE" id="PS50853">
    <property type="entry name" value="FN3"/>
    <property type="match status" value="1"/>
</dbReference>
<dbReference type="SUPFAM" id="SSF81296">
    <property type="entry name" value="E set domains"/>
    <property type="match status" value="3"/>
</dbReference>
<dbReference type="InterPro" id="IPR014756">
    <property type="entry name" value="Ig_E-set"/>
</dbReference>
<accession>A0A6I3SLE5</accession>
<gene>
    <name evidence="4" type="ORF">GJ688_11470</name>
</gene>
<dbReference type="CDD" id="cd00063">
    <property type="entry name" value="FN3"/>
    <property type="match status" value="1"/>
</dbReference>
<organism evidence="4 5">
    <name type="scientific">Heliobacterium mobile</name>
    <name type="common">Heliobacillus mobilis</name>
    <dbReference type="NCBI Taxonomy" id="28064"/>
    <lineage>
        <taxon>Bacteria</taxon>
        <taxon>Bacillati</taxon>
        <taxon>Bacillota</taxon>
        <taxon>Clostridia</taxon>
        <taxon>Eubacteriales</taxon>
        <taxon>Heliobacteriaceae</taxon>
        <taxon>Heliobacterium</taxon>
    </lineage>
</organism>
<feature type="domain" description="Fibronectin type-III" evidence="3">
    <location>
        <begin position="1747"/>
        <end position="1843"/>
    </location>
</feature>
<reference evidence="4 5" key="1">
    <citation type="submission" date="2019-11" db="EMBL/GenBank/DDBJ databases">
        <title>Whole-genome sequence of a the green, strictly anaerobic photosynthetic bacterium Heliobacillus mobilis DSM 6151.</title>
        <authorList>
            <person name="Kyndt J.A."/>
            <person name="Meyer T.E."/>
        </authorList>
    </citation>
    <scope>NUCLEOTIDE SEQUENCE [LARGE SCALE GENOMIC DNA]</scope>
    <source>
        <strain evidence="4 5">DSM 6151</strain>
    </source>
</reference>
<dbReference type="Proteomes" id="UP000430670">
    <property type="component" value="Unassembled WGS sequence"/>
</dbReference>
<protein>
    <recommendedName>
        <fullName evidence="3">Fibronectin type-III domain-containing protein</fullName>
    </recommendedName>
</protein>
<dbReference type="Pfam" id="PF01833">
    <property type="entry name" value="TIG"/>
    <property type="match status" value="3"/>
</dbReference>
<proteinExistence type="predicted"/>
<evidence type="ECO:0000256" key="2">
    <source>
        <dbReference type="SAM" id="Phobius"/>
    </source>
</evidence>
<feature type="region of interest" description="Disordered" evidence="1">
    <location>
        <begin position="1"/>
        <end position="21"/>
    </location>
</feature>
<feature type="transmembrane region" description="Helical" evidence="2">
    <location>
        <begin position="68"/>
        <end position="88"/>
    </location>
</feature>
<dbReference type="EMBL" id="WNKU01000012">
    <property type="protein sequence ID" value="MTV49596.1"/>
    <property type="molecule type" value="Genomic_DNA"/>
</dbReference>
<dbReference type="InterPro" id="IPR013783">
    <property type="entry name" value="Ig-like_fold"/>
</dbReference>
<evidence type="ECO:0000313" key="4">
    <source>
        <dbReference type="EMBL" id="MTV49596.1"/>
    </source>
</evidence>
<keyword evidence="2" id="KW-0812">Transmembrane</keyword>
<dbReference type="InterPro" id="IPR003961">
    <property type="entry name" value="FN3_dom"/>
</dbReference>
<dbReference type="SMART" id="SM00060">
    <property type="entry name" value="FN3"/>
    <property type="match status" value="1"/>
</dbReference>
<name>A0A6I3SLE5_HELMO</name>
<dbReference type="OrthoDB" id="1656124at2"/>
<dbReference type="InterPro" id="IPR002909">
    <property type="entry name" value="IPT_dom"/>
</dbReference>
<dbReference type="Pfam" id="PF00041">
    <property type="entry name" value="fn3"/>
    <property type="match status" value="1"/>
</dbReference>
<evidence type="ECO:0000256" key="1">
    <source>
        <dbReference type="SAM" id="MobiDB-lite"/>
    </source>
</evidence>
<dbReference type="CDD" id="cd00102">
    <property type="entry name" value="IPT"/>
    <property type="match status" value="1"/>
</dbReference>
<evidence type="ECO:0000313" key="5">
    <source>
        <dbReference type="Proteomes" id="UP000430670"/>
    </source>
</evidence>
<evidence type="ECO:0000259" key="3">
    <source>
        <dbReference type="PROSITE" id="PS50853"/>
    </source>
</evidence>
<dbReference type="InterPro" id="IPR036116">
    <property type="entry name" value="FN3_sf"/>
</dbReference>
<keyword evidence="2" id="KW-1133">Transmembrane helix</keyword>
<keyword evidence="2" id="KW-0472">Membrane</keyword>
<sequence length="2037" mass="222594">MENARAASEQGKGFPETIGRPCSFKESFTKLTEREGSPTLVQNIKDSPTDDVGERNIMKLLKRKVSTLVQKTVAILLTIALTLTIIPLKPSWAAATVTKITYAAQDAPANGSSVTLSLTIVGTGVSTANASNIYFKYGNTTIPFTKTGGSSAGSGTDFITGNIVMKSEYNIPSNSYLTLFFDGNLYENGFLYRARTTRELSVDKTYVRNDVSTQVTLSSSGFFDDGDNWAGTIVKERVINFGGLLTFPVVQSAPAGQETNYAVKAAGSEKISFWTPTAGQGLYDITMRRAMEFPSPAGAFINRIEEDTVYKGFGLTGDYSQPPVLTKIEAKPLANLDPDSDPPGDRPGDLSLQYRTSAVQDLQDYIRVYVWFTDIASKLTDPSIHYDLVIKNSINRIYKDTNGLYYADVPRTIAQSKENAQAFVARSDYINSLGYSVTLWADPYHRYNGSNIQINKPVIGGVVYLKKGDTSTLEIADTNVPGNFNINNLSDPTSIISNDELQIRVGNKENGTWLKPENQAVNVTSPGANKITFSLQANVDVNPGEETPIWIFSKYGYSKIDSKIVFLSQQDSPSIALTDGVKVDAYNGQSVSSYTVHATYPQRESGLERTVPRDADKVDVILTGVNYIQGVTWVKIGDIIIPKEDIKVNQPIIGKLTLTIPKSKMPAQPGDVPITVYNGPDPATAPKYEETVSRDKNSFNTVTNGFRFLSVPDFPTLPHKPETEKWPERIIDNTRSDYYTLLNQFVETPTPKLDWRGNQIIKLKNGQDFYRVFFKGTDPASDPDKWITPKVTVKLKNGNLAPYTATTLETYTPDPVSGEVSFRMPDLSQSGFPDPATSTLNPYRVDVEIENPDGQKIVLPEALDIVNRSSTKPTVDTFIPDQVPNVTGHDVLVNGSNFAESVNNPPKVYMGFWPTDTTFTDSQHVMFKTYQQDFLEPLIQYIDVPVTVVNPDGTASDPKKIRVIKNTPNAPSISDVVPKFGPAQSNAKPIIFVKGSNFKTQGRLLTQIYIDEVPATLPNQYTDNLISFELPYITAPRQNMHIILRFSDDSVAWSPFNTYLTNPMTVNAVVPDSGPALQTSGQTQPTMADVTITGSGFGTSPEVYVGGVKVTQFNATPTDTTLMFRVPPLPAGTYKITIVDPVGKSIGSTPNDFTYLDTSSATSPTVTSVNVYEGKTNKPVPPQPLSSGGGQQVTVVGNLFMMPNTTNPPNPRVFIAGKEIPSSAFIETPTTTRLVFTTQPTDPSFFSANETSKTVDLQVMRSDGAIAAWKVTIARSTPVIDSISPCGADIDDSPRPKIYIAGTDLQSGMTVRFGDDIPGKEKPGEGPNDVTATRIGDKPGSSTEGIKLITYNRDTKKGVYLVTVPDLTNLYDKNDMTKNWIRIRVYNPDGQVAEKNGFYFRIYQDEQGPTITSIDPDRHSAKGGTYATITLTNLNIDYTDKKQWPYFVFGGIRVMPNDSTGINYPPDPNQNLTNEPVVLKKAPDSPDGEWVFDVRVPAFPWPTEGAYKDAEEYPNVEVLAVNRNNCTATKDTGVGHITYTRPHGDIVITNIDPTTGTTDGGTEVTLTAAIIPETPTTEGSNGFSTKNGMPRVFFGSVEGTVTDVSEDGKTLKVTTPPHEIGSVQVIVINPNNAQGTAPKPFVFADIPVIDSIKPASGPYAGNIAAVIKGRGFTADKVTVTFTVGSASATATVKKATETEIQIIVPQSPATIPDGDIKVKADISVTNSDGSKGTKKEAFTYYKDDGQPVESPQVTVKVLNKNAIRLSWDPVNMAKAYEVQVSEGDRGNYRLDQVVDAGQTQNGKVYVIVKGLEANSQYWFRVRAISSAGLGPYSEDISAETNNKDGFDGFEQPDNQIVTDPEGAKLILRKGTIEKYYDLRKDALGASATKQVSFSPDVQGFNNPVLLDNGNWKVVIPPTSLKYNAGNMIESYATVRVAPAPGQAKEQVLLANRNRQPLSEVYEFTLNYNDGKQSFTPADYGQPFTLTVNYRSPGLNRGAAMYYYNWRTGQWQRLNSYTDPVAVSANIEHAGYYTVFPE</sequence>
<dbReference type="SUPFAM" id="SSF49265">
    <property type="entry name" value="Fibronectin type III"/>
    <property type="match status" value="1"/>
</dbReference>
<comment type="caution">
    <text evidence="4">The sequence shown here is derived from an EMBL/GenBank/DDBJ whole genome shotgun (WGS) entry which is preliminary data.</text>
</comment>